<dbReference type="AlphaFoldDB" id="A0A6H2A412"/>
<proteinExistence type="predicted"/>
<evidence type="ECO:0000313" key="1">
    <source>
        <dbReference type="EMBL" id="QJA54498.1"/>
    </source>
</evidence>
<gene>
    <name evidence="1" type="ORF">TM448A05167_0002</name>
    <name evidence="2" type="ORF">TM448B01051_0005</name>
</gene>
<name>A0A6H2A412_9ZZZZ</name>
<reference evidence="1" key="1">
    <citation type="submission" date="2020-03" db="EMBL/GenBank/DDBJ databases">
        <title>The deep terrestrial virosphere.</title>
        <authorList>
            <person name="Holmfeldt K."/>
            <person name="Nilsson E."/>
            <person name="Simone D."/>
            <person name="Lopez-Fernandez M."/>
            <person name="Wu X."/>
            <person name="de Brujin I."/>
            <person name="Lundin D."/>
            <person name="Andersson A."/>
            <person name="Bertilsson S."/>
            <person name="Dopson M."/>
        </authorList>
    </citation>
    <scope>NUCLEOTIDE SEQUENCE</scope>
    <source>
        <strain evidence="1">TM448A05167</strain>
        <strain evidence="2">TM448B01051</strain>
    </source>
</reference>
<protein>
    <submittedName>
        <fullName evidence="1">Uncharacterized protein</fullName>
    </submittedName>
</protein>
<accession>A0A6H2A412</accession>
<evidence type="ECO:0000313" key="2">
    <source>
        <dbReference type="EMBL" id="QJH97617.1"/>
    </source>
</evidence>
<organism evidence="1">
    <name type="scientific">viral metagenome</name>
    <dbReference type="NCBI Taxonomy" id="1070528"/>
    <lineage>
        <taxon>unclassified sequences</taxon>
        <taxon>metagenomes</taxon>
        <taxon>organismal metagenomes</taxon>
    </lineage>
</organism>
<sequence>MIKLTRDEIDHAYYISHPEGQKEWEGIITNLATSKVCWKLWQMLMELGYRAAARKVKAILEAEGIEKWREG</sequence>
<dbReference type="EMBL" id="MT144512">
    <property type="protein sequence ID" value="QJA54498.1"/>
    <property type="molecule type" value="Genomic_DNA"/>
</dbReference>
<dbReference type="EMBL" id="MT144694">
    <property type="protein sequence ID" value="QJH97617.1"/>
    <property type="molecule type" value="Genomic_DNA"/>
</dbReference>